<dbReference type="AlphaFoldDB" id="F0BKK1"/>
<protein>
    <submittedName>
        <fullName evidence="1">Uncharacterized protein</fullName>
    </submittedName>
</protein>
<evidence type="ECO:0000313" key="2">
    <source>
        <dbReference type="Proteomes" id="UP000003299"/>
    </source>
</evidence>
<dbReference type="Proteomes" id="UP000003299">
    <property type="component" value="Unassembled WGS sequence"/>
</dbReference>
<reference evidence="1 2" key="1">
    <citation type="journal article" date="2011" name="BMC Genomics">
        <title>Comparative genomics reveals diversity among xanthomonads infecting tomato and pepper.</title>
        <authorList>
            <person name="Potnis N."/>
            <person name="Krasileva K."/>
            <person name="Chow V."/>
            <person name="Almeida N.F."/>
            <person name="Patil P.B."/>
            <person name="Ryan R.P."/>
            <person name="Sharlach M."/>
            <person name="Behlau F."/>
            <person name="Dow J.M."/>
            <person name="Momol M.T."/>
            <person name="White F.F."/>
            <person name="Preston J.F."/>
            <person name="Vinatzer B.A."/>
            <person name="Koebnik R."/>
            <person name="Setubal J.C."/>
            <person name="Norman D.J."/>
            <person name="Staskawicz B.J."/>
            <person name="Jones J.B."/>
        </authorList>
    </citation>
    <scope>NUCLEOTIDE SEQUENCE [LARGE SCALE GENOMIC DNA]</scope>
    <source>
        <strain evidence="1 2">ATCC 35937</strain>
    </source>
</reference>
<accession>F0BKK1</accession>
<comment type="caution">
    <text evidence="1">The sequence shown here is derived from an EMBL/GenBank/DDBJ whole genome shotgun (WGS) entry which is preliminary data.</text>
</comment>
<proteinExistence type="predicted"/>
<name>F0BKK1_9XANT</name>
<gene>
    <name evidence="1" type="ORF">XVE_4816</name>
</gene>
<dbReference type="EMBL" id="AEQV01000261">
    <property type="protein sequence ID" value="EGD06997.1"/>
    <property type="molecule type" value="Genomic_DNA"/>
</dbReference>
<sequence length="63" mass="6717">MPPGRPGGWTPVQATRQRARAVPGRVVRFCGRVARSKVVMGAEGKNGEAEKKGKIKVCVVCVV</sequence>
<evidence type="ECO:0000313" key="1">
    <source>
        <dbReference type="EMBL" id="EGD06997.1"/>
    </source>
</evidence>
<organism evidence="1 2">
    <name type="scientific">Xanthomonas vesicatoria ATCC 35937</name>
    <dbReference type="NCBI Taxonomy" id="925775"/>
    <lineage>
        <taxon>Bacteria</taxon>
        <taxon>Pseudomonadati</taxon>
        <taxon>Pseudomonadota</taxon>
        <taxon>Gammaproteobacteria</taxon>
        <taxon>Lysobacterales</taxon>
        <taxon>Lysobacteraceae</taxon>
        <taxon>Xanthomonas</taxon>
    </lineage>
</organism>